<protein>
    <submittedName>
        <fullName evidence="2">Tryptophan synthase beta chain like protein</fullName>
    </submittedName>
</protein>
<name>A0A1E3VM13_9HYPH</name>
<reference evidence="2 3" key="1">
    <citation type="journal article" date="2016" name="Environ. Microbiol.">
        <title>New Methyloceanibacter diversity from North Sea sediments includes methanotroph containing solely the soluble methane monooxygenase.</title>
        <authorList>
            <person name="Vekeman B."/>
            <person name="Kerckhof F.M."/>
            <person name="Cremers G."/>
            <person name="de Vos P."/>
            <person name="Vandamme P."/>
            <person name="Boon N."/>
            <person name="Op den Camp H.J."/>
            <person name="Heylen K."/>
        </authorList>
    </citation>
    <scope>NUCLEOTIDE SEQUENCE [LARGE SCALE GENOMIC DNA]</scope>
    <source>
        <strain evidence="2 3">R-67176</strain>
    </source>
</reference>
<comment type="caution">
    <text evidence="2">The sequence shown here is derived from an EMBL/GenBank/DDBJ whole genome shotgun (WGS) entry which is preliminary data.</text>
</comment>
<dbReference type="InterPro" id="IPR011051">
    <property type="entry name" value="RmlC_Cupin_sf"/>
</dbReference>
<dbReference type="AlphaFoldDB" id="A0A1E3VM13"/>
<organism evidence="2 3">
    <name type="scientific">Methyloceanibacter stevinii</name>
    <dbReference type="NCBI Taxonomy" id="1774970"/>
    <lineage>
        <taxon>Bacteria</taxon>
        <taxon>Pseudomonadati</taxon>
        <taxon>Pseudomonadota</taxon>
        <taxon>Alphaproteobacteria</taxon>
        <taxon>Hyphomicrobiales</taxon>
        <taxon>Hyphomicrobiaceae</taxon>
        <taxon>Methyloceanibacter</taxon>
    </lineage>
</organism>
<keyword evidence="3" id="KW-1185">Reference proteome</keyword>
<dbReference type="EMBL" id="LPWE01000012">
    <property type="protein sequence ID" value="ODR94542.1"/>
    <property type="molecule type" value="Genomic_DNA"/>
</dbReference>
<evidence type="ECO:0000313" key="2">
    <source>
        <dbReference type="EMBL" id="ODR94542.1"/>
    </source>
</evidence>
<dbReference type="InterPro" id="IPR046058">
    <property type="entry name" value="WbuC_cupin"/>
</dbReference>
<dbReference type="Pfam" id="PF19480">
    <property type="entry name" value="DUF6016"/>
    <property type="match status" value="1"/>
</dbReference>
<accession>A0A1E3VM13</accession>
<dbReference type="RefSeq" id="WP_069444900.1">
    <property type="nucleotide sequence ID" value="NZ_LPWE01000012.1"/>
</dbReference>
<dbReference type="InterPro" id="IPR014710">
    <property type="entry name" value="RmlC-like_jellyroll"/>
</dbReference>
<gene>
    <name evidence="2" type="ORF">AUC70_07850</name>
</gene>
<dbReference type="Proteomes" id="UP000094172">
    <property type="component" value="Unassembled WGS sequence"/>
</dbReference>
<sequence length="177" mass="19428">MTPRKLSLDPPQDDFALITEALVDETVRQSRIAPRGRMIAPLHRSLTDPVHRMLNAIQPGSYVRPHRHIDPPKPEAWIVLRGRLLIVTFHDDGTVDRHLVLAAQSDRFGVDLVPGLYHTVAALASDTVIYEVKSGPYEAMTDKAFAPWAPEEGTAEAEAYLSKLLASCGQKSSIAAG</sequence>
<proteinExistence type="predicted"/>
<evidence type="ECO:0000259" key="1">
    <source>
        <dbReference type="Pfam" id="PF19480"/>
    </source>
</evidence>
<evidence type="ECO:0000313" key="3">
    <source>
        <dbReference type="Proteomes" id="UP000094172"/>
    </source>
</evidence>
<dbReference type="STRING" id="1774970.AUC70_07850"/>
<dbReference type="CDD" id="cd07005">
    <property type="entry name" value="cupin_WbuC-like"/>
    <property type="match status" value="1"/>
</dbReference>
<feature type="domain" description="Cupin fold metalloprotein WbuC cupin" evidence="1">
    <location>
        <begin position="18"/>
        <end position="101"/>
    </location>
</feature>
<dbReference type="NCBIfam" id="TIGR04366">
    <property type="entry name" value="cupin_WbuC"/>
    <property type="match status" value="1"/>
</dbReference>
<dbReference type="InterPro" id="IPR027565">
    <property type="entry name" value="Cupin_WbuC"/>
</dbReference>
<dbReference type="SUPFAM" id="SSF51182">
    <property type="entry name" value="RmlC-like cupins"/>
    <property type="match status" value="1"/>
</dbReference>
<dbReference type="Gene3D" id="2.60.120.10">
    <property type="entry name" value="Jelly Rolls"/>
    <property type="match status" value="1"/>
</dbReference>